<proteinExistence type="predicted"/>
<organism evidence="1 2">
    <name type="scientific">Rhabditophanes sp. KR3021</name>
    <dbReference type="NCBI Taxonomy" id="114890"/>
    <lineage>
        <taxon>Eukaryota</taxon>
        <taxon>Metazoa</taxon>
        <taxon>Ecdysozoa</taxon>
        <taxon>Nematoda</taxon>
        <taxon>Chromadorea</taxon>
        <taxon>Rhabditida</taxon>
        <taxon>Tylenchina</taxon>
        <taxon>Panagrolaimomorpha</taxon>
        <taxon>Strongyloidoidea</taxon>
        <taxon>Alloionematidae</taxon>
        <taxon>Rhabditophanes</taxon>
    </lineage>
</organism>
<accession>A0AC35UHI6</accession>
<dbReference type="WBParaSite" id="RSKR_0001183300.1">
    <property type="protein sequence ID" value="RSKR_0001183300.1"/>
    <property type="gene ID" value="RSKR_0001183300"/>
</dbReference>
<protein>
    <submittedName>
        <fullName evidence="2">Cyclic nucleotide-binding domain-containing protein</fullName>
    </submittedName>
</protein>
<reference evidence="2" key="1">
    <citation type="submission" date="2016-11" db="UniProtKB">
        <authorList>
            <consortium name="WormBaseParasite"/>
        </authorList>
    </citation>
    <scope>IDENTIFICATION</scope>
    <source>
        <strain evidence="2">KR3021</strain>
    </source>
</reference>
<dbReference type="Proteomes" id="UP000095286">
    <property type="component" value="Unplaced"/>
</dbReference>
<evidence type="ECO:0000313" key="2">
    <source>
        <dbReference type="WBParaSite" id="RSKR_0001183300.1"/>
    </source>
</evidence>
<evidence type="ECO:0000313" key="1">
    <source>
        <dbReference type="Proteomes" id="UP000095286"/>
    </source>
</evidence>
<name>A0AC35UHI6_9BILA</name>
<sequence length="620" mass="70121">MMLPQYSQETPKVVIEPSLIRRNYLTSWFLIDLLSCLPYDIFYMFKNEDEGKGTLFSTLKVVRLLRLGRVARKLDNYLEYGAATLLLLLCAYVLVAHWMACLWYTIGEIELKFRMQDINYPDNWLVKLGNDLKQPYIFNNTVPLINGTFKQITDKFKLIGGPDRQTCYLSALYFAVSSVSTVGYGNVSGTTDLEKLFAVVMMLTGSLMYAAIFGHMTTIIQQMTSSTARYHEIISNVREFIKLQEIPRELSERIMDYISWSSAKGIDTGKVLGYCPKDMKSDICVHLNRKIFKEHGCFALASDGCLRSFALSLESIHIAPGNLLYHTGESVDALWFVAQGSLEIIQDEEVVAILGKGDVFGDEFWKGTYIGQSTANVRALTYTDLHMIKKEHLMEILNFYKSFGNSFSRSLTLTYNLTHRLRFRKMVDVLREKELDERRKHEKFTLAEDHPERLNVLTHGMQSIQENSTEARANFERLQHQVSNIERLLTQFFNSRQGGIATPSTRAMGSYSALPGDGSPYNERASESWTFFPSTQATQLGSGGMMQQSSISPNIPPLRHLSVDNPSSPMSGEEDDIATNMVPLIFIDQASTPGSSSTSRNTSAPPLNRSGPHHPQFHRP</sequence>